<protein>
    <submittedName>
        <fullName evidence="1">Regulation of enolase protein 1 (Concanavalin A-like superfamily)</fullName>
    </submittedName>
</protein>
<dbReference type="Pfam" id="PF07081">
    <property type="entry name" value="DUF1349"/>
    <property type="match status" value="1"/>
</dbReference>
<name>A0ABS4FQ28_9BACL</name>
<dbReference type="RefSeq" id="WP_210088319.1">
    <property type="nucleotide sequence ID" value="NZ_JAGGKG010000004.1"/>
</dbReference>
<dbReference type="InterPro" id="IPR013320">
    <property type="entry name" value="ConA-like_dom_sf"/>
</dbReference>
<dbReference type="SUPFAM" id="SSF49899">
    <property type="entry name" value="Concanavalin A-like lectins/glucanases"/>
    <property type="match status" value="1"/>
</dbReference>
<comment type="caution">
    <text evidence="1">The sequence shown here is derived from an EMBL/GenBank/DDBJ whole genome shotgun (WGS) entry which is preliminary data.</text>
</comment>
<gene>
    <name evidence="1" type="ORF">J2Z32_001274</name>
</gene>
<reference evidence="1 2" key="1">
    <citation type="submission" date="2021-03" db="EMBL/GenBank/DDBJ databases">
        <title>Genomic Encyclopedia of Type Strains, Phase IV (KMG-IV): sequencing the most valuable type-strain genomes for metagenomic binning, comparative biology and taxonomic classification.</title>
        <authorList>
            <person name="Goeker M."/>
        </authorList>
    </citation>
    <scope>NUCLEOTIDE SEQUENCE [LARGE SCALE GENOMIC DNA]</scope>
    <source>
        <strain evidence="1 2">DSM 14349</strain>
    </source>
</reference>
<accession>A0ABS4FQ28</accession>
<keyword evidence="2" id="KW-1185">Reference proteome</keyword>
<dbReference type="PANTHER" id="PTHR35332:SF2">
    <property type="entry name" value="REGULATION OF ENOLASE PROTEIN 1"/>
    <property type="match status" value="1"/>
</dbReference>
<organism evidence="1 2">
    <name type="scientific">Paenibacillus turicensis</name>
    <dbReference type="NCBI Taxonomy" id="160487"/>
    <lineage>
        <taxon>Bacteria</taxon>
        <taxon>Bacillati</taxon>
        <taxon>Bacillota</taxon>
        <taxon>Bacilli</taxon>
        <taxon>Bacillales</taxon>
        <taxon>Paenibacillaceae</taxon>
        <taxon>Paenibacillus</taxon>
    </lineage>
</organism>
<dbReference type="PANTHER" id="PTHR35332">
    <property type="entry name" value="REGULATION OF ENOLASE PROTEIN 1"/>
    <property type="match status" value="1"/>
</dbReference>
<dbReference type="Gene3D" id="2.60.120.200">
    <property type="match status" value="1"/>
</dbReference>
<dbReference type="Proteomes" id="UP001519272">
    <property type="component" value="Unassembled WGS sequence"/>
</dbReference>
<proteinExistence type="predicted"/>
<dbReference type="EMBL" id="JAGGKG010000004">
    <property type="protein sequence ID" value="MBP1904651.1"/>
    <property type="molecule type" value="Genomic_DNA"/>
</dbReference>
<dbReference type="InterPro" id="IPR009784">
    <property type="entry name" value="DUF1349"/>
</dbReference>
<sequence>MKKIDFEHFKWLNESDLRFEDDKMIMYAPPQSDFFCSHKVSSQTGTPESRTNAPFFFTEVAGDFVMKVKVELEFKDVYDSATIMVMDNLELWAKLCFEYTEFDTHAVVSVVTNGMSDDANGNNVEGNEMWLQMTRVGQSFAFHYSVDGKKYDMVRYFHLPVQDTVKVGFVPQSPSGQGGKRVYSQFSLQSKTVSNLRMGQ</sequence>
<evidence type="ECO:0000313" key="1">
    <source>
        <dbReference type="EMBL" id="MBP1904651.1"/>
    </source>
</evidence>
<evidence type="ECO:0000313" key="2">
    <source>
        <dbReference type="Proteomes" id="UP001519272"/>
    </source>
</evidence>